<sequence>MPEARNALRAAVTRDADDPVNDDVRALAETVRAGHPAVAAVLYYGSGLRAADPSTTLLDFYVLVDSYTAWYGRGVSAALGAALAPNVHYLEAQVGGRTLHAKVAVMRTDQFVAAAGGAGATPHIWARFAQPCRLIHARDESARERVLRALVDAVETFHRMAFPLLDGTVYPTAVWKRGLQETFARELRSEPPERVDAVIAAASERLAERTRLAASATSLAQPVQNGARLRITVTRGQRRAARLAARLARPLGKTIALLRLIKATVTFRGGVDYVLWKVERHSGVRVQPSEFQRRHPLLGGWPLLWKLYRRGGFR</sequence>
<organism evidence="1 2">
    <name type="scientific">Limimonas halophila</name>
    <dbReference type="NCBI Taxonomy" id="1082479"/>
    <lineage>
        <taxon>Bacteria</taxon>
        <taxon>Pseudomonadati</taxon>
        <taxon>Pseudomonadota</taxon>
        <taxon>Alphaproteobacteria</taxon>
        <taxon>Rhodospirillales</taxon>
        <taxon>Rhodovibrionaceae</taxon>
        <taxon>Limimonas</taxon>
    </lineage>
</organism>
<accession>A0A1G7PPZ1</accession>
<dbReference type="RefSeq" id="WP_090019166.1">
    <property type="nucleotide sequence ID" value="NZ_FNCE01000003.1"/>
</dbReference>
<keyword evidence="2" id="KW-1185">Reference proteome</keyword>
<evidence type="ECO:0008006" key="3">
    <source>
        <dbReference type="Google" id="ProtNLM"/>
    </source>
</evidence>
<dbReference type="EMBL" id="FNCE01000003">
    <property type="protein sequence ID" value="SDF88281.1"/>
    <property type="molecule type" value="Genomic_DNA"/>
</dbReference>
<evidence type="ECO:0000313" key="2">
    <source>
        <dbReference type="Proteomes" id="UP000199415"/>
    </source>
</evidence>
<name>A0A1G7PPZ1_9PROT</name>
<gene>
    <name evidence="1" type="ORF">SAMN05216241_10319</name>
</gene>
<proteinExistence type="predicted"/>
<reference evidence="1 2" key="1">
    <citation type="submission" date="2016-10" db="EMBL/GenBank/DDBJ databases">
        <authorList>
            <person name="de Groot N.N."/>
        </authorList>
    </citation>
    <scope>NUCLEOTIDE SEQUENCE [LARGE SCALE GENOMIC DNA]</scope>
    <source>
        <strain evidence="1 2">DSM 25584</strain>
    </source>
</reference>
<dbReference type="OrthoDB" id="7340718at2"/>
<evidence type="ECO:0000313" key="1">
    <source>
        <dbReference type="EMBL" id="SDF88281.1"/>
    </source>
</evidence>
<dbReference type="Proteomes" id="UP000199415">
    <property type="component" value="Unassembled WGS sequence"/>
</dbReference>
<dbReference type="STRING" id="1082479.SAMN05216241_10319"/>
<protein>
    <recommendedName>
        <fullName evidence="3">Phosphatidate cytidylyltransferase</fullName>
    </recommendedName>
</protein>
<dbReference type="AlphaFoldDB" id="A0A1G7PPZ1"/>